<sequence length="47" mass="4965">MKELHTSDELIELGAISAETRGIEPVGPRDEATGDHFLLSGGITADD</sequence>
<dbReference type="OrthoDB" id="7451864at2"/>
<dbReference type="Pfam" id="PF24178">
    <property type="entry name" value="Subterisin"/>
    <property type="match status" value="1"/>
</dbReference>
<evidence type="ECO:0000256" key="1">
    <source>
        <dbReference type="SAM" id="MobiDB-lite"/>
    </source>
</evidence>
<reference evidence="2 3" key="1">
    <citation type="submission" date="2017-06" db="EMBL/GenBank/DDBJ databases">
        <authorList>
            <person name="Kim H.J."/>
            <person name="Triplett B.A."/>
        </authorList>
    </citation>
    <scope>NUCLEOTIDE SEQUENCE [LARGE SCALE GENOMIC DNA]</scope>
    <source>
        <strain evidence="2 3">DS15</strain>
    </source>
</reference>
<dbReference type="Proteomes" id="UP000198339">
    <property type="component" value="Unassembled WGS sequence"/>
</dbReference>
<dbReference type="NCBIfam" id="NF033522">
    <property type="entry name" value="lasso_benenodin"/>
    <property type="match status" value="1"/>
</dbReference>
<proteinExistence type="predicted"/>
<feature type="region of interest" description="Disordered" evidence="1">
    <location>
        <begin position="19"/>
        <end position="47"/>
    </location>
</feature>
<gene>
    <name evidence="2" type="ORF">SAMN06295955_111129</name>
</gene>
<accession>A0A239JYI9</accession>
<keyword evidence="3" id="KW-1185">Reference proteome</keyword>
<protein>
    <recommendedName>
        <fullName evidence="4">Benenodin family lasso peptide</fullName>
    </recommendedName>
</protein>
<name>A0A239JYI9_9SPHN</name>
<evidence type="ECO:0000313" key="2">
    <source>
        <dbReference type="EMBL" id="SNT10473.1"/>
    </source>
</evidence>
<dbReference type="InterPro" id="IPR049805">
    <property type="entry name" value="Lasso_benenodin"/>
</dbReference>
<evidence type="ECO:0008006" key="4">
    <source>
        <dbReference type="Google" id="ProtNLM"/>
    </source>
</evidence>
<evidence type="ECO:0000313" key="3">
    <source>
        <dbReference type="Proteomes" id="UP000198339"/>
    </source>
</evidence>
<dbReference type="EMBL" id="FZPA01000011">
    <property type="protein sequence ID" value="SNT10473.1"/>
    <property type="molecule type" value="Genomic_DNA"/>
</dbReference>
<organism evidence="2 3">
    <name type="scientific">Sphingopyxis indica</name>
    <dbReference type="NCBI Taxonomy" id="436663"/>
    <lineage>
        <taxon>Bacteria</taxon>
        <taxon>Pseudomonadati</taxon>
        <taxon>Pseudomonadota</taxon>
        <taxon>Alphaproteobacteria</taxon>
        <taxon>Sphingomonadales</taxon>
        <taxon>Sphingomonadaceae</taxon>
        <taxon>Sphingopyxis</taxon>
    </lineage>
</organism>
<dbReference type="AlphaFoldDB" id="A0A239JYI9"/>
<dbReference type="RefSeq" id="WP_141134001.1">
    <property type="nucleotide sequence ID" value="NZ_FZPA01000011.1"/>
</dbReference>